<protein>
    <submittedName>
        <fullName evidence="2">Uncharacterized protein</fullName>
    </submittedName>
</protein>
<reference evidence="2 3" key="2">
    <citation type="journal article" date="2009" name="PLoS ONE">
        <title>An integrated genetic and cytogenetic map of the cucumber genome.</title>
        <authorList>
            <person name="Ren Y."/>
            <person name="Zhang Z."/>
            <person name="Liu J."/>
            <person name="Staub J.E."/>
            <person name="Han Y."/>
            <person name="Cheng Z."/>
            <person name="Li X."/>
            <person name="Lu J."/>
            <person name="Miao H."/>
            <person name="Kang H."/>
            <person name="Xie B."/>
            <person name="Gu X."/>
            <person name="Wang X."/>
            <person name="Du Y."/>
            <person name="Jin W."/>
            <person name="Huang S."/>
        </authorList>
    </citation>
    <scope>NUCLEOTIDE SEQUENCE [LARGE SCALE GENOMIC DNA]</scope>
    <source>
        <strain evidence="3">cv. 9930</strain>
    </source>
</reference>
<reference evidence="2 3" key="4">
    <citation type="journal article" date="2011" name="BMC Genomics">
        <title>RNA-Seq improves annotation of protein-coding genes in the cucumber genome.</title>
        <authorList>
            <person name="Li Z."/>
            <person name="Zhang Z."/>
            <person name="Yan P."/>
            <person name="Huang S."/>
            <person name="Fei Z."/>
            <person name="Lin K."/>
        </authorList>
    </citation>
    <scope>NUCLEOTIDE SEQUENCE [LARGE SCALE GENOMIC DNA]</scope>
    <source>
        <strain evidence="3">cv. 9930</strain>
    </source>
</reference>
<sequence length="52" mass="5901">MATRKKPEGGRESIGQRKKRGKSQIEWDEAEEEPGGIWAGLGRQSMSKKRDE</sequence>
<proteinExistence type="predicted"/>
<evidence type="ECO:0000256" key="1">
    <source>
        <dbReference type="SAM" id="MobiDB-lite"/>
    </source>
</evidence>
<gene>
    <name evidence="2" type="ORF">Csa_1G001270</name>
</gene>
<reference evidence="2 3" key="3">
    <citation type="journal article" date="2010" name="BMC Genomics">
        <title>Transcriptome sequencing and comparative analysis of cucumber flowers with different sex types.</title>
        <authorList>
            <person name="Guo S."/>
            <person name="Zheng Y."/>
            <person name="Joung J.G."/>
            <person name="Liu S."/>
            <person name="Zhang Z."/>
            <person name="Crasta O.R."/>
            <person name="Sobral B.W."/>
            <person name="Xu Y."/>
            <person name="Huang S."/>
            <person name="Fei Z."/>
        </authorList>
    </citation>
    <scope>NUCLEOTIDE SEQUENCE [LARGE SCALE GENOMIC DNA]</scope>
    <source>
        <strain evidence="3">cv. 9930</strain>
    </source>
</reference>
<name>A0A0A0LNH3_CUCSA</name>
<accession>A0A0A0LNH3</accession>
<dbReference type="AlphaFoldDB" id="A0A0A0LNH3"/>
<keyword evidence="3" id="KW-1185">Reference proteome</keyword>
<feature type="compositionally biased region" description="Basic and acidic residues" evidence="1">
    <location>
        <begin position="1"/>
        <end position="15"/>
    </location>
</feature>
<evidence type="ECO:0000313" key="2">
    <source>
        <dbReference type="EMBL" id="KGN63455.1"/>
    </source>
</evidence>
<evidence type="ECO:0000313" key="3">
    <source>
        <dbReference type="Proteomes" id="UP000029981"/>
    </source>
</evidence>
<dbReference type="EMBL" id="CM002922">
    <property type="protein sequence ID" value="KGN63455.1"/>
    <property type="molecule type" value="Genomic_DNA"/>
</dbReference>
<feature type="region of interest" description="Disordered" evidence="1">
    <location>
        <begin position="1"/>
        <end position="52"/>
    </location>
</feature>
<organism evidence="2 3">
    <name type="scientific">Cucumis sativus</name>
    <name type="common">Cucumber</name>
    <dbReference type="NCBI Taxonomy" id="3659"/>
    <lineage>
        <taxon>Eukaryota</taxon>
        <taxon>Viridiplantae</taxon>
        <taxon>Streptophyta</taxon>
        <taxon>Embryophyta</taxon>
        <taxon>Tracheophyta</taxon>
        <taxon>Spermatophyta</taxon>
        <taxon>Magnoliopsida</taxon>
        <taxon>eudicotyledons</taxon>
        <taxon>Gunneridae</taxon>
        <taxon>Pentapetalae</taxon>
        <taxon>rosids</taxon>
        <taxon>fabids</taxon>
        <taxon>Cucurbitales</taxon>
        <taxon>Cucurbitaceae</taxon>
        <taxon>Benincaseae</taxon>
        <taxon>Cucumis</taxon>
    </lineage>
</organism>
<dbReference type="Proteomes" id="UP000029981">
    <property type="component" value="Chromosome 1"/>
</dbReference>
<dbReference type="Gramene" id="KGN63455">
    <property type="protein sequence ID" value="KGN63455"/>
    <property type="gene ID" value="Csa_1G001270"/>
</dbReference>
<reference evidence="2 3" key="1">
    <citation type="journal article" date="2009" name="Nat. Genet.">
        <title>The genome of the cucumber, Cucumis sativus L.</title>
        <authorList>
            <person name="Huang S."/>
            <person name="Li R."/>
            <person name="Zhang Z."/>
            <person name="Li L."/>
            <person name="Gu X."/>
            <person name="Fan W."/>
            <person name="Lucas W.J."/>
            <person name="Wang X."/>
            <person name="Xie B."/>
            <person name="Ni P."/>
            <person name="Ren Y."/>
            <person name="Zhu H."/>
            <person name="Li J."/>
            <person name="Lin K."/>
            <person name="Jin W."/>
            <person name="Fei Z."/>
            <person name="Li G."/>
            <person name="Staub J."/>
            <person name="Kilian A."/>
            <person name="van der Vossen E.A."/>
            <person name="Wu Y."/>
            <person name="Guo J."/>
            <person name="He J."/>
            <person name="Jia Z."/>
            <person name="Ren Y."/>
            <person name="Tian G."/>
            <person name="Lu Y."/>
            <person name="Ruan J."/>
            <person name="Qian W."/>
            <person name="Wang M."/>
            <person name="Huang Q."/>
            <person name="Li B."/>
            <person name="Xuan Z."/>
            <person name="Cao J."/>
            <person name="Asan"/>
            <person name="Wu Z."/>
            <person name="Zhang J."/>
            <person name="Cai Q."/>
            <person name="Bai Y."/>
            <person name="Zhao B."/>
            <person name="Han Y."/>
            <person name="Li Y."/>
            <person name="Li X."/>
            <person name="Wang S."/>
            <person name="Shi Q."/>
            <person name="Liu S."/>
            <person name="Cho W.K."/>
            <person name="Kim J.Y."/>
            <person name="Xu Y."/>
            <person name="Heller-Uszynska K."/>
            <person name="Miao H."/>
            <person name="Cheng Z."/>
            <person name="Zhang S."/>
            <person name="Wu J."/>
            <person name="Yang Y."/>
            <person name="Kang H."/>
            <person name="Li M."/>
            <person name="Liang H."/>
            <person name="Ren X."/>
            <person name="Shi Z."/>
            <person name="Wen M."/>
            <person name="Jian M."/>
            <person name="Yang H."/>
            <person name="Zhang G."/>
            <person name="Yang Z."/>
            <person name="Chen R."/>
            <person name="Liu S."/>
            <person name="Li J."/>
            <person name="Ma L."/>
            <person name="Liu H."/>
            <person name="Zhou Y."/>
            <person name="Zhao J."/>
            <person name="Fang X."/>
            <person name="Li G."/>
            <person name="Fang L."/>
            <person name="Li Y."/>
            <person name="Liu D."/>
            <person name="Zheng H."/>
            <person name="Zhang Y."/>
            <person name="Qin N."/>
            <person name="Li Z."/>
            <person name="Yang G."/>
            <person name="Yang S."/>
            <person name="Bolund L."/>
            <person name="Kristiansen K."/>
            <person name="Zheng H."/>
            <person name="Li S."/>
            <person name="Zhang X."/>
            <person name="Yang H."/>
            <person name="Wang J."/>
            <person name="Sun R."/>
            <person name="Zhang B."/>
            <person name="Jiang S."/>
            <person name="Wang J."/>
            <person name="Du Y."/>
            <person name="Li S."/>
        </authorList>
    </citation>
    <scope>NUCLEOTIDE SEQUENCE [LARGE SCALE GENOMIC DNA]</scope>
    <source>
        <strain evidence="3">cv. 9930</strain>
    </source>
</reference>